<dbReference type="PANTHER" id="PTHR13037:SF24">
    <property type="entry name" value="POLYCOMB PROTEIN PCL-RELATED"/>
    <property type="match status" value="1"/>
</dbReference>
<feature type="compositionally biased region" description="Low complexity" evidence="3">
    <location>
        <begin position="307"/>
        <end position="318"/>
    </location>
</feature>
<keyword evidence="2" id="KW-0863">Zinc-finger</keyword>
<dbReference type="InterPro" id="IPR000571">
    <property type="entry name" value="Znf_CCCH"/>
</dbReference>
<organism evidence="5 6">
    <name type="scientific">Panagrellus redivivus</name>
    <name type="common">Microworm</name>
    <dbReference type="NCBI Taxonomy" id="6233"/>
    <lineage>
        <taxon>Eukaryota</taxon>
        <taxon>Metazoa</taxon>
        <taxon>Ecdysozoa</taxon>
        <taxon>Nematoda</taxon>
        <taxon>Chromadorea</taxon>
        <taxon>Rhabditida</taxon>
        <taxon>Tylenchina</taxon>
        <taxon>Panagrolaimomorpha</taxon>
        <taxon>Panagrolaimoidea</taxon>
        <taxon>Panagrolaimidae</taxon>
        <taxon>Panagrellus</taxon>
    </lineage>
</organism>
<accession>A0A7E4VH07</accession>
<reference evidence="6" key="2">
    <citation type="submission" date="2020-10" db="UniProtKB">
        <authorList>
            <consortium name="WormBaseParasite"/>
        </authorList>
    </citation>
    <scope>IDENTIFICATION</scope>
</reference>
<feature type="compositionally biased region" description="Low complexity" evidence="3">
    <location>
        <begin position="876"/>
        <end position="886"/>
    </location>
</feature>
<keyword evidence="2" id="KW-0479">Metal-binding</keyword>
<feature type="compositionally biased region" description="Polar residues" evidence="3">
    <location>
        <begin position="191"/>
        <end position="203"/>
    </location>
</feature>
<dbReference type="Proteomes" id="UP000492821">
    <property type="component" value="Unassembled WGS sequence"/>
</dbReference>
<feature type="compositionally biased region" description="Basic residues" evidence="3">
    <location>
        <begin position="995"/>
        <end position="1004"/>
    </location>
</feature>
<dbReference type="PROSITE" id="PS50103">
    <property type="entry name" value="ZF_C3H1"/>
    <property type="match status" value="1"/>
</dbReference>
<dbReference type="PANTHER" id="PTHR13037">
    <property type="entry name" value="FORMIN"/>
    <property type="match status" value="1"/>
</dbReference>
<evidence type="ECO:0000313" key="6">
    <source>
        <dbReference type="WBParaSite" id="Pan_g2101.t1"/>
    </source>
</evidence>
<keyword evidence="2" id="KW-0862">Zinc</keyword>
<keyword evidence="5" id="KW-1185">Reference proteome</keyword>
<feature type="domain" description="C3H1-type" evidence="4">
    <location>
        <begin position="1179"/>
        <end position="1202"/>
    </location>
</feature>
<name>A0A7E4VH07_PANRE</name>
<evidence type="ECO:0000259" key="4">
    <source>
        <dbReference type="PROSITE" id="PS50103"/>
    </source>
</evidence>
<feature type="region of interest" description="Disordered" evidence="3">
    <location>
        <begin position="148"/>
        <end position="210"/>
    </location>
</feature>
<evidence type="ECO:0000313" key="5">
    <source>
        <dbReference type="Proteomes" id="UP000492821"/>
    </source>
</evidence>
<proteinExistence type="predicted"/>
<dbReference type="WBParaSite" id="Pan_g2101.t1">
    <property type="protein sequence ID" value="Pan_g2101.t1"/>
    <property type="gene ID" value="Pan_g2101"/>
</dbReference>
<feature type="compositionally biased region" description="Basic and acidic residues" evidence="3">
    <location>
        <begin position="900"/>
        <end position="911"/>
    </location>
</feature>
<reference evidence="5" key="1">
    <citation type="journal article" date="2013" name="Genetics">
        <title>The draft genome and transcriptome of Panagrellus redivivus are shaped by the harsh demands of a free-living lifestyle.</title>
        <authorList>
            <person name="Srinivasan J."/>
            <person name="Dillman A.R."/>
            <person name="Macchietto M.G."/>
            <person name="Heikkinen L."/>
            <person name="Lakso M."/>
            <person name="Fracchia K.M."/>
            <person name="Antoshechkin I."/>
            <person name="Mortazavi A."/>
            <person name="Wong G."/>
            <person name="Sternberg P.W."/>
        </authorList>
    </citation>
    <scope>NUCLEOTIDE SEQUENCE [LARGE SCALE GENOMIC DNA]</scope>
    <source>
        <strain evidence="5">MT8872</strain>
    </source>
</reference>
<keyword evidence="1" id="KW-0945">Host-virus interaction</keyword>
<sequence>MSHNSNNTVAKRFTYDWLIRFVELHPFQISDFQAARRIQTAANNRHHSNMPSDAICIHANGLAGVKLVQPDQNGRIAAEEVENAFGAVVSKLVVTDVNQKTTDITKLDGFFHPPSVGWHSLAKIVAVLGDRLQSKRIEQISNLAPVQQSLPKSVPKAPKVNQPPEPNPVPDPPKVPKEKNQSNPPKPVVPTDSTSRQSNTNTNKKPKPVAIYEVSGTVPMLLQPSNNKRIAVKDVVKAFGNEKVELTAINGNGQQIPIDKFNGVFYPPSTGWYSMAKIVAVFEDRFQVNPIEPKSSIVAPVQKEISPKSAPEAPKAPKTVPDPPKVLRTDASSSLEPIVSESESSQSKAKKPKPVAIHADSNPNAIFLQPSIKKKIAVKDIIEAFGNEHAELVAIDDDGRRIPILKSNNVFHPPTNGWHSMAKIVAVLGAQLQPNHVEQKSANVAVQTVPKSAPKAATVPTNETSQSNAKTIKKRQHVAIYADSNSTAIFLQPSNNRNIAVKDVVKAFGNEGVELVAINGEGKRIPILKSNGVFHPPTNGWHTMTKIVAVLGDRLQPNHVEPKSANVAPVQKEKSKSVPKAQKANQPLKSGTVPAPPTVQKEKNQTSSPKPVVPTDESSDSVAKELEKPKSVAIHADSTSDAKYVQLGSNEKIVVKDVVEAFDDRSVKLTAIDGDGRLIPILKSNAFFHPPSVGWHAMTKIVAVLGDKDQANHFEQNSVNVPPVPKKIRPKKIQTAPKGNATIRLIFPKPSNVQTGQTQASAPKPKAVVEAFGDENDDWGVAESEPQENYSPVPIYAEFNKDIKFVYARRTGNLAVDDVTEAFHVKDVYLKALDLSANVVPILRSGGDFCPPPTGWHSMAKIIAVLERPLAPPTQPAQQTSANVVPVPKPVKPSKKSRKSKSEKPPPIRIDADYSDSVRFVRPKKNGKIAITRVDRAFGGMAVALKAIDADGNSILIDRNERFYCPPPTDWNSMTKILAILEQRTARSTTVTPSKKSRKSKPKKNPNTPPVCIHADYSDDVRFVHPKKNGKIPIVSVDDAFDGMAVALKAIDADGESVFINNSELFYYPPPTGWDSMTKILAVSEQQSIGIHCFGKVKKVAVPNLSKLKCADLDELFRCTVSLLKLTLLDRCTICIWPRENGYFSKPKNGGIPIIRIDAIFASFEDVYCIKCKYAIKSRCRRSENFGSCRYGRDCNFLHPQCSCDNAGCWRDHAPVEKTCFQCSGRTTDDVDDTFVTQTSEERHVADLMDAVPVKMRPRHRAWMKESTALL</sequence>
<protein>
    <submittedName>
        <fullName evidence="6">C3H1-type domain-containing protein</fullName>
    </submittedName>
</protein>
<feature type="region of interest" description="Disordered" evidence="3">
    <location>
        <begin position="559"/>
        <end position="634"/>
    </location>
</feature>
<feature type="region of interest" description="Disordered" evidence="3">
    <location>
        <begin position="303"/>
        <end position="357"/>
    </location>
</feature>
<evidence type="ECO:0000256" key="2">
    <source>
        <dbReference type="PROSITE-ProRule" id="PRU00723"/>
    </source>
</evidence>
<feature type="region of interest" description="Disordered" evidence="3">
    <location>
        <begin position="872"/>
        <end position="911"/>
    </location>
</feature>
<feature type="zinc finger region" description="C3H1-type" evidence="2">
    <location>
        <begin position="1179"/>
        <end position="1202"/>
    </location>
</feature>
<dbReference type="AlphaFoldDB" id="A0A7E4VH07"/>
<evidence type="ECO:0000256" key="1">
    <source>
        <dbReference type="ARBA" id="ARBA00022581"/>
    </source>
</evidence>
<dbReference type="GO" id="GO:0008270">
    <property type="term" value="F:zinc ion binding"/>
    <property type="evidence" value="ECO:0007669"/>
    <property type="project" value="UniProtKB-KW"/>
</dbReference>
<feature type="region of interest" description="Disordered" evidence="3">
    <location>
        <begin position="986"/>
        <end position="1010"/>
    </location>
</feature>
<evidence type="ECO:0000256" key="3">
    <source>
        <dbReference type="SAM" id="MobiDB-lite"/>
    </source>
</evidence>
<feature type="compositionally biased region" description="Pro residues" evidence="3">
    <location>
        <begin position="161"/>
        <end position="173"/>
    </location>
</feature>